<sequence length="115" mass="12798">MLTTQTLLEQLTNAPETVAFQDTIAVIDNEYEFTPTAFQNGAQANQANENNGSCKIFSFAKLNNVAEADVLNLFGDFYRKDVLEHPEATDHQNIRQFILNGWAGVKFEGQALTAK</sequence>
<evidence type="ECO:0000313" key="1">
    <source>
        <dbReference type="EMBL" id="CUB02188.1"/>
    </source>
</evidence>
<keyword evidence="2" id="KW-1185">Reference proteome</keyword>
<name>A0A0K6IGH7_9GAMM</name>
<dbReference type="InterPro" id="IPR014984">
    <property type="entry name" value="HopJ"/>
</dbReference>
<reference evidence="2" key="1">
    <citation type="submission" date="2015-08" db="EMBL/GenBank/DDBJ databases">
        <authorList>
            <person name="Varghese N."/>
        </authorList>
    </citation>
    <scope>NUCLEOTIDE SEQUENCE [LARGE SCALE GENOMIC DNA]</scope>
    <source>
        <strain evidence="2">JCM 18476</strain>
    </source>
</reference>
<dbReference type="Gene3D" id="3.20.160.10">
    <property type="entry name" value="vpa0580 domain like"/>
    <property type="match status" value="1"/>
</dbReference>
<protein>
    <submittedName>
        <fullName evidence="1">HopJ type III effector protein</fullName>
    </submittedName>
</protein>
<dbReference type="InterPro" id="IPR038604">
    <property type="entry name" value="HopJ_sf"/>
</dbReference>
<dbReference type="AlphaFoldDB" id="A0A0K6IGH7"/>
<dbReference type="Proteomes" id="UP000182769">
    <property type="component" value="Unassembled WGS sequence"/>
</dbReference>
<gene>
    <name evidence="1" type="ORF">Ga0061065_10118</name>
</gene>
<evidence type="ECO:0000313" key="2">
    <source>
        <dbReference type="Proteomes" id="UP000182769"/>
    </source>
</evidence>
<proteinExistence type="predicted"/>
<dbReference type="Pfam" id="PF08888">
    <property type="entry name" value="HopJ"/>
    <property type="match status" value="1"/>
</dbReference>
<organism evidence="1 2">
    <name type="scientific">Marinomonas fungiae</name>
    <dbReference type="NCBI Taxonomy" id="1137284"/>
    <lineage>
        <taxon>Bacteria</taxon>
        <taxon>Pseudomonadati</taxon>
        <taxon>Pseudomonadota</taxon>
        <taxon>Gammaproteobacteria</taxon>
        <taxon>Oceanospirillales</taxon>
        <taxon>Oceanospirillaceae</taxon>
        <taxon>Marinomonas</taxon>
    </lineage>
</organism>
<accession>A0A0K6IGH7</accession>
<dbReference type="RefSeq" id="WP_055461176.1">
    <property type="nucleotide sequence ID" value="NZ_CYHG01000001.1"/>
</dbReference>
<dbReference type="EMBL" id="CYHG01000001">
    <property type="protein sequence ID" value="CUB02188.1"/>
    <property type="molecule type" value="Genomic_DNA"/>
</dbReference>
<dbReference type="STRING" id="1137284.GCA_001418205_00017"/>
<dbReference type="OrthoDB" id="9790826at2"/>